<protein>
    <submittedName>
        <fullName evidence="1">Uncharacterized protein</fullName>
    </submittedName>
</protein>
<accession>A0A1F7RCT1</accession>
<sequence>MKHGKLPDYKEKQRLIYSAQTPEEILINYGDSFFSAERYDDAIDFYEKANYKRGLQKIGDLAIEEGDLFLYKRVYRFLGEKQISYEIANKIGSKALELEKYSFAKKAFEIAGNQEMLNKLTLDVEGEGLGKA</sequence>
<name>A0A1F7RCT1_9BACT</name>
<dbReference type="EMBL" id="MGDB01000137">
    <property type="protein sequence ID" value="OGL38764.1"/>
    <property type="molecule type" value="Genomic_DNA"/>
</dbReference>
<organism evidence="1 2">
    <name type="scientific">Candidatus Schekmanbacteria bacterium GWA2_38_11</name>
    <dbReference type="NCBI Taxonomy" id="1817876"/>
    <lineage>
        <taxon>Bacteria</taxon>
        <taxon>Candidatus Schekmaniibacteriota</taxon>
    </lineage>
</organism>
<comment type="caution">
    <text evidence="1">The sequence shown here is derived from an EMBL/GenBank/DDBJ whole genome shotgun (WGS) entry which is preliminary data.</text>
</comment>
<dbReference type="Proteomes" id="UP000178526">
    <property type="component" value="Unassembled WGS sequence"/>
</dbReference>
<evidence type="ECO:0000313" key="2">
    <source>
        <dbReference type="Proteomes" id="UP000178526"/>
    </source>
</evidence>
<reference evidence="1 2" key="1">
    <citation type="journal article" date="2016" name="Nat. Commun.">
        <title>Thousands of microbial genomes shed light on interconnected biogeochemical processes in an aquifer system.</title>
        <authorList>
            <person name="Anantharaman K."/>
            <person name="Brown C.T."/>
            <person name="Hug L.A."/>
            <person name="Sharon I."/>
            <person name="Castelle C.J."/>
            <person name="Probst A.J."/>
            <person name="Thomas B.C."/>
            <person name="Singh A."/>
            <person name="Wilkins M.J."/>
            <person name="Karaoz U."/>
            <person name="Brodie E.L."/>
            <person name="Williams K.H."/>
            <person name="Hubbard S.S."/>
            <person name="Banfield J.F."/>
        </authorList>
    </citation>
    <scope>NUCLEOTIDE SEQUENCE [LARGE SCALE GENOMIC DNA]</scope>
</reference>
<dbReference type="AlphaFoldDB" id="A0A1F7RCT1"/>
<gene>
    <name evidence="1" type="ORF">A2042_03055</name>
</gene>
<proteinExistence type="predicted"/>
<evidence type="ECO:0000313" key="1">
    <source>
        <dbReference type="EMBL" id="OGL38764.1"/>
    </source>
</evidence>